<name>A0A561XHT3_ACIDE</name>
<dbReference type="PANTHER" id="PTHR43537:SF20">
    <property type="entry name" value="HTH-TYPE TRANSCRIPTIONAL REPRESSOR GLAR"/>
    <property type="match status" value="1"/>
</dbReference>
<feature type="domain" description="HTH gntR-type" evidence="4">
    <location>
        <begin position="17"/>
        <end position="84"/>
    </location>
</feature>
<proteinExistence type="predicted"/>
<dbReference type="CDD" id="cd07377">
    <property type="entry name" value="WHTH_GntR"/>
    <property type="match status" value="1"/>
</dbReference>
<dbReference type="EMBL" id="VJWE01000015">
    <property type="protein sequence ID" value="TWG35691.1"/>
    <property type="molecule type" value="Genomic_DNA"/>
</dbReference>
<dbReference type="GO" id="GO:0003677">
    <property type="term" value="F:DNA binding"/>
    <property type="evidence" value="ECO:0007669"/>
    <property type="project" value="UniProtKB-KW"/>
</dbReference>
<dbReference type="AlphaFoldDB" id="A0A561XHT3"/>
<dbReference type="PANTHER" id="PTHR43537">
    <property type="entry name" value="TRANSCRIPTIONAL REGULATOR, GNTR FAMILY"/>
    <property type="match status" value="1"/>
</dbReference>
<dbReference type="InterPro" id="IPR011711">
    <property type="entry name" value="GntR_C"/>
</dbReference>
<dbReference type="SMART" id="SM00345">
    <property type="entry name" value="HTH_GNTR"/>
    <property type="match status" value="1"/>
</dbReference>
<gene>
    <name evidence="5" type="ORF">ATF69_3253</name>
</gene>
<keyword evidence="2" id="KW-0238">DNA-binding</keyword>
<reference evidence="5 6" key="1">
    <citation type="journal article" date="2015" name="Stand. Genomic Sci.">
        <title>Genomic Encyclopedia of Bacterial and Archaeal Type Strains, Phase III: the genomes of soil and plant-associated and newly described type strains.</title>
        <authorList>
            <person name="Whitman W.B."/>
            <person name="Woyke T."/>
            <person name="Klenk H.P."/>
            <person name="Zhou Y."/>
            <person name="Lilburn T.G."/>
            <person name="Beck B.J."/>
            <person name="De Vos P."/>
            <person name="Vandamme P."/>
            <person name="Eisen J.A."/>
            <person name="Garrity G."/>
            <person name="Hugenholtz P."/>
            <person name="Kyrpides N.C."/>
        </authorList>
    </citation>
    <scope>NUCLEOTIDE SEQUENCE [LARGE SCALE GENOMIC DNA]</scope>
    <source>
        <strain evidence="5 6">DSM 64</strain>
    </source>
</reference>
<dbReference type="InterPro" id="IPR008920">
    <property type="entry name" value="TF_FadR/GntR_C"/>
</dbReference>
<evidence type="ECO:0000256" key="3">
    <source>
        <dbReference type="ARBA" id="ARBA00023163"/>
    </source>
</evidence>
<dbReference type="SMART" id="SM00895">
    <property type="entry name" value="FCD"/>
    <property type="match status" value="1"/>
</dbReference>
<evidence type="ECO:0000256" key="2">
    <source>
        <dbReference type="ARBA" id="ARBA00023125"/>
    </source>
</evidence>
<organism evidence="5 6">
    <name type="scientific">Acidovorax delafieldii</name>
    <name type="common">Pseudomonas delafieldii</name>
    <dbReference type="NCBI Taxonomy" id="47920"/>
    <lineage>
        <taxon>Bacteria</taxon>
        <taxon>Pseudomonadati</taxon>
        <taxon>Pseudomonadota</taxon>
        <taxon>Betaproteobacteria</taxon>
        <taxon>Burkholderiales</taxon>
        <taxon>Comamonadaceae</taxon>
        <taxon>Acidovorax</taxon>
    </lineage>
</organism>
<dbReference type="Gene3D" id="1.10.10.10">
    <property type="entry name" value="Winged helix-like DNA-binding domain superfamily/Winged helix DNA-binding domain"/>
    <property type="match status" value="1"/>
</dbReference>
<sequence>MHKIQNMYKTDTSPRTPPLVDQAFAQLRRDVLNGTYGPGAKLKLDELQAAYGFSSSPLREALSRLAQEGLIRADERRGFRVTAISAEDLGDITRMRVMLDVQALRESIAHGDDVWEAQVVGAFHRLEKVEGRLSDGPVVLDQGWTDVHTAFHMALISASPSERLRTWSASLFDQAERYRRFSARFRKTFKHKSSEHRKLMDATLRRDADTACALLQEHILSTERNVLSVLGKLEHGQGG</sequence>
<evidence type="ECO:0000313" key="5">
    <source>
        <dbReference type="EMBL" id="TWG35691.1"/>
    </source>
</evidence>
<dbReference type="SUPFAM" id="SSF46785">
    <property type="entry name" value="Winged helix' DNA-binding domain"/>
    <property type="match status" value="1"/>
</dbReference>
<dbReference type="GeneID" id="51112306"/>
<keyword evidence="1" id="KW-0805">Transcription regulation</keyword>
<evidence type="ECO:0000259" key="4">
    <source>
        <dbReference type="PROSITE" id="PS50949"/>
    </source>
</evidence>
<keyword evidence="3" id="KW-0804">Transcription</keyword>
<dbReference type="Gene3D" id="1.20.120.530">
    <property type="entry name" value="GntR ligand-binding domain-like"/>
    <property type="match status" value="1"/>
</dbReference>
<protein>
    <submittedName>
        <fullName evidence="5">GntR family transcriptional regulator</fullName>
    </submittedName>
</protein>
<dbReference type="SUPFAM" id="SSF48008">
    <property type="entry name" value="GntR ligand-binding domain-like"/>
    <property type="match status" value="1"/>
</dbReference>
<evidence type="ECO:0000256" key="1">
    <source>
        <dbReference type="ARBA" id="ARBA00023015"/>
    </source>
</evidence>
<dbReference type="RefSeq" id="WP_146871789.1">
    <property type="nucleotide sequence ID" value="NZ_CAXUPI020000003.1"/>
</dbReference>
<dbReference type="Pfam" id="PF00392">
    <property type="entry name" value="GntR"/>
    <property type="match status" value="1"/>
</dbReference>
<dbReference type="GO" id="GO:0003700">
    <property type="term" value="F:DNA-binding transcription factor activity"/>
    <property type="evidence" value="ECO:0007669"/>
    <property type="project" value="InterPro"/>
</dbReference>
<dbReference type="InterPro" id="IPR036388">
    <property type="entry name" value="WH-like_DNA-bd_sf"/>
</dbReference>
<dbReference type="InterPro" id="IPR036390">
    <property type="entry name" value="WH_DNA-bd_sf"/>
</dbReference>
<evidence type="ECO:0000313" key="6">
    <source>
        <dbReference type="Proteomes" id="UP000321485"/>
    </source>
</evidence>
<dbReference type="Proteomes" id="UP000321485">
    <property type="component" value="Unassembled WGS sequence"/>
</dbReference>
<dbReference type="PROSITE" id="PS50949">
    <property type="entry name" value="HTH_GNTR"/>
    <property type="match status" value="1"/>
</dbReference>
<dbReference type="InterPro" id="IPR000524">
    <property type="entry name" value="Tscrpt_reg_HTH_GntR"/>
</dbReference>
<comment type="caution">
    <text evidence="5">The sequence shown here is derived from an EMBL/GenBank/DDBJ whole genome shotgun (WGS) entry which is preliminary data.</text>
</comment>
<dbReference type="Pfam" id="PF07729">
    <property type="entry name" value="FCD"/>
    <property type="match status" value="1"/>
</dbReference>
<accession>A0A561XHT3</accession>